<evidence type="ECO:0000313" key="3">
    <source>
        <dbReference type="EMBL" id="SQB64776.1"/>
    </source>
</evidence>
<dbReference type="EMBL" id="UASJ01000001">
    <property type="protein sequence ID" value="SQB64776.1"/>
    <property type="molecule type" value="Genomic_DNA"/>
</dbReference>
<dbReference type="SUPFAM" id="SSF69572">
    <property type="entry name" value="Activating enzymes of the ubiquitin-like proteins"/>
    <property type="match status" value="1"/>
</dbReference>
<organism evidence="3 4">
    <name type="scientific">Mobiluncus curtisii</name>
    <dbReference type="NCBI Taxonomy" id="2051"/>
    <lineage>
        <taxon>Bacteria</taxon>
        <taxon>Bacillati</taxon>
        <taxon>Actinomycetota</taxon>
        <taxon>Actinomycetes</taxon>
        <taxon>Actinomycetales</taxon>
        <taxon>Actinomycetaceae</taxon>
        <taxon>Mobiluncus</taxon>
    </lineage>
</organism>
<dbReference type="Pfam" id="PF00899">
    <property type="entry name" value="ThiF"/>
    <property type="match status" value="1"/>
</dbReference>
<dbReference type="GO" id="GO:0008641">
    <property type="term" value="F:ubiquitin-like modifier activating enzyme activity"/>
    <property type="evidence" value="ECO:0007669"/>
    <property type="project" value="InterPro"/>
</dbReference>
<gene>
    <name evidence="3" type="primary">moeZ</name>
    <name evidence="3" type="ORF">NCTC11820_01130</name>
</gene>
<name>A0A2X2YK46_9ACTO</name>
<evidence type="ECO:0000313" key="4">
    <source>
        <dbReference type="Proteomes" id="UP000250245"/>
    </source>
</evidence>
<keyword evidence="3" id="KW-0808">Transferase</keyword>
<dbReference type="GeneID" id="55565575"/>
<dbReference type="CDD" id="cd00756">
    <property type="entry name" value="MoaE"/>
    <property type="match status" value="1"/>
</dbReference>
<dbReference type="InterPro" id="IPR036563">
    <property type="entry name" value="MoaE_sf"/>
</dbReference>
<dbReference type="Gene3D" id="3.90.1170.40">
    <property type="entry name" value="Molybdopterin biosynthesis MoaE subunit"/>
    <property type="match status" value="1"/>
</dbReference>
<feature type="compositionally biased region" description="Polar residues" evidence="1">
    <location>
        <begin position="390"/>
        <end position="400"/>
    </location>
</feature>
<reference evidence="3 4" key="1">
    <citation type="submission" date="2018-06" db="EMBL/GenBank/DDBJ databases">
        <authorList>
            <consortium name="Pathogen Informatics"/>
            <person name="Doyle S."/>
        </authorList>
    </citation>
    <scope>NUCLEOTIDE SEQUENCE [LARGE SCALE GENOMIC DNA]</scope>
    <source>
        <strain evidence="3 4">NCTC11820</strain>
    </source>
</reference>
<dbReference type="InterPro" id="IPR045886">
    <property type="entry name" value="ThiF/MoeB/HesA"/>
</dbReference>
<dbReference type="Gene3D" id="3.40.50.720">
    <property type="entry name" value="NAD(P)-binding Rossmann-like Domain"/>
    <property type="match status" value="1"/>
</dbReference>
<dbReference type="CDD" id="cd00757">
    <property type="entry name" value="ThiF_MoeB_HesA_family"/>
    <property type="match status" value="1"/>
</dbReference>
<dbReference type="PANTHER" id="PTHR10953">
    <property type="entry name" value="UBIQUITIN-ACTIVATING ENZYME E1"/>
    <property type="match status" value="1"/>
</dbReference>
<evidence type="ECO:0000256" key="1">
    <source>
        <dbReference type="SAM" id="MobiDB-lite"/>
    </source>
</evidence>
<dbReference type="GO" id="GO:0005829">
    <property type="term" value="C:cytosol"/>
    <property type="evidence" value="ECO:0007669"/>
    <property type="project" value="TreeGrafter"/>
</dbReference>
<dbReference type="Pfam" id="PF02391">
    <property type="entry name" value="MoaE"/>
    <property type="match status" value="1"/>
</dbReference>
<dbReference type="PANTHER" id="PTHR10953:SF102">
    <property type="entry name" value="ADENYLYLTRANSFERASE AND SULFURTRANSFERASE MOCS3"/>
    <property type="match status" value="1"/>
</dbReference>
<evidence type="ECO:0000259" key="2">
    <source>
        <dbReference type="Pfam" id="PF00899"/>
    </source>
</evidence>
<keyword evidence="3" id="KW-0548">Nucleotidyltransferase</keyword>
<sequence>MATILQADLTNKPLDPARFEANFTAPTAGCQLVFIGRVRNHDQGRGVEAITYSAHPDAAGELQQIASEASAVPGVQEVAVLHRVGHLSIGEVAVLAGVSAAHRRAAFSTVSWLIDAVKDRVPVWKKQVFSEGDAVWSNVDTDFQPQSRYAAHCAIPGFGASGQDRVMSAKVLVVGAGGLGSPIIAYLAAAGVGLSAAGGALGIADGDTVSLSNLGRQVIHPFNRQGELKTASAAATVRALNPEVNVSAEPSLDAQNAAAIISRYDLVVDATDTFASKYLISDTCAKLSRPLVWGSAVGTNFEVSVFSPAVGTCLRTLYPTQPPPASTPDSATVGILGPVCGQAGSLMATEVLKMVAGWGEPLIGRLVIGDARRGKWNVVDYSTRAAAQFPNPNYSETLSGETGDRKGEKS</sequence>
<dbReference type="AlphaFoldDB" id="A0A2X2YK46"/>
<dbReference type="InterPro" id="IPR003448">
    <property type="entry name" value="Mopterin_biosynth_MoaE"/>
</dbReference>
<dbReference type="GO" id="GO:0008146">
    <property type="term" value="F:sulfotransferase activity"/>
    <property type="evidence" value="ECO:0007669"/>
    <property type="project" value="TreeGrafter"/>
</dbReference>
<dbReference type="SUPFAM" id="SSF54690">
    <property type="entry name" value="Molybdopterin synthase subunit MoaE"/>
    <property type="match status" value="1"/>
</dbReference>
<protein>
    <submittedName>
        <fullName evidence="3">Probable adenylyltransferase/sulfurtransferase MoeZ</fullName>
    </submittedName>
</protein>
<accession>A0A2X2YK46</accession>
<dbReference type="GO" id="GO:0004792">
    <property type="term" value="F:thiosulfate-cyanide sulfurtransferase activity"/>
    <property type="evidence" value="ECO:0007669"/>
    <property type="project" value="TreeGrafter"/>
</dbReference>
<dbReference type="InterPro" id="IPR035985">
    <property type="entry name" value="Ubiquitin-activating_enz"/>
</dbReference>
<dbReference type="Proteomes" id="UP000250245">
    <property type="component" value="Unassembled WGS sequence"/>
</dbReference>
<dbReference type="InterPro" id="IPR000594">
    <property type="entry name" value="ThiF_NAD_FAD-bd"/>
</dbReference>
<feature type="domain" description="THIF-type NAD/FAD binding fold" evidence="2">
    <location>
        <begin position="149"/>
        <end position="382"/>
    </location>
</feature>
<proteinExistence type="predicted"/>
<dbReference type="GO" id="GO:0016779">
    <property type="term" value="F:nucleotidyltransferase activity"/>
    <property type="evidence" value="ECO:0007669"/>
    <property type="project" value="UniProtKB-KW"/>
</dbReference>
<feature type="region of interest" description="Disordered" evidence="1">
    <location>
        <begin position="390"/>
        <end position="410"/>
    </location>
</feature>
<dbReference type="GO" id="GO:0006777">
    <property type="term" value="P:Mo-molybdopterin cofactor biosynthetic process"/>
    <property type="evidence" value="ECO:0007669"/>
    <property type="project" value="InterPro"/>
</dbReference>
<dbReference type="RefSeq" id="WP_004010879.1">
    <property type="nucleotide sequence ID" value="NZ_CP068112.1"/>
</dbReference>